<organism evidence="6 7">
    <name type="scientific">Phaeosphaeria nodorum (strain SN15 / ATCC MYA-4574 / FGSC 10173)</name>
    <name type="common">Glume blotch fungus</name>
    <name type="synonym">Parastagonospora nodorum</name>
    <dbReference type="NCBI Taxonomy" id="321614"/>
    <lineage>
        <taxon>Eukaryota</taxon>
        <taxon>Fungi</taxon>
        <taxon>Dikarya</taxon>
        <taxon>Ascomycota</taxon>
        <taxon>Pezizomycotina</taxon>
        <taxon>Dothideomycetes</taxon>
        <taxon>Pleosporomycetidae</taxon>
        <taxon>Pleosporales</taxon>
        <taxon>Pleosporineae</taxon>
        <taxon>Phaeosphaeriaceae</taxon>
        <taxon>Parastagonospora</taxon>
    </lineage>
</organism>
<feature type="compositionally biased region" description="Polar residues" evidence="4">
    <location>
        <begin position="335"/>
        <end position="346"/>
    </location>
</feature>
<feature type="compositionally biased region" description="Polar residues" evidence="4">
    <location>
        <begin position="154"/>
        <end position="197"/>
    </location>
</feature>
<dbReference type="RefSeq" id="XP_001791873.1">
    <property type="nucleotide sequence ID" value="XM_001791821.1"/>
</dbReference>
<dbReference type="InterPro" id="IPR001313">
    <property type="entry name" value="Pumilio_RNA-bd_rpt"/>
</dbReference>
<dbReference type="InterPro" id="IPR033712">
    <property type="entry name" value="Pumilio_RNA-bd"/>
</dbReference>
<evidence type="ECO:0000259" key="5">
    <source>
        <dbReference type="PROSITE" id="PS50303"/>
    </source>
</evidence>
<dbReference type="KEGG" id="pno:SNOG_01219"/>
<feature type="repeat" description="Pumilio" evidence="3">
    <location>
        <begin position="708"/>
        <end position="743"/>
    </location>
</feature>
<keyword evidence="7" id="KW-1185">Reference proteome</keyword>
<dbReference type="InterPro" id="IPR011989">
    <property type="entry name" value="ARM-like"/>
</dbReference>
<evidence type="ECO:0000256" key="2">
    <source>
        <dbReference type="ARBA" id="ARBA00024893"/>
    </source>
</evidence>
<dbReference type="GO" id="GO:0003723">
    <property type="term" value="F:RNA binding"/>
    <property type="evidence" value="ECO:0007669"/>
    <property type="project" value="InterPro"/>
</dbReference>
<evidence type="ECO:0000256" key="1">
    <source>
        <dbReference type="ARBA" id="ARBA00022737"/>
    </source>
</evidence>
<protein>
    <recommendedName>
        <fullName evidence="5">PUM-HD domain-containing protein</fullName>
    </recommendedName>
</protein>
<feature type="region of interest" description="Disordered" evidence="4">
    <location>
        <begin position="972"/>
        <end position="992"/>
    </location>
</feature>
<comment type="function">
    <text evidence="2">RNA-binding nucleolar protein required for pre-rRNA processing. Involved in production of 18S rRNA and assembly of small ribosomal subunit.</text>
</comment>
<feature type="region of interest" description="Disordered" evidence="4">
    <location>
        <begin position="122"/>
        <end position="226"/>
    </location>
</feature>
<gene>
    <name evidence="6" type="ORF">JI435_012190</name>
</gene>
<name>A0A7U2F051_PHANO</name>
<feature type="compositionally biased region" description="Polar residues" evidence="4">
    <location>
        <begin position="356"/>
        <end position="373"/>
    </location>
</feature>
<feature type="repeat" description="Pumilio" evidence="3">
    <location>
        <begin position="595"/>
        <end position="634"/>
    </location>
</feature>
<feature type="compositionally biased region" description="Polar residues" evidence="4">
    <location>
        <begin position="389"/>
        <end position="398"/>
    </location>
</feature>
<feature type="region of interest" description="Disordered" evidence="4">
    <location>
        <begin position="922"/>
        <end position="960"/>
    </location>
</feature>
<feature type="repeat" description="Pumilio" evidence="3">
    <location>
        <begin position="671"/>
        <end position="707"/>
    </location>
</feature>
<feature type="repeat" description="Pumilio" evidence="3">
    <location>
        <begin position="816"/>
        <end position="851"/>
    </location>
</feature>
<dbReference type="PANTHER" id="PTHR12537:SF13">
    <property type="entry name" value="PUMILIO HOMOLOGY DOMAIN FAMILY MEMBER 4"/>
    <property type="match status" value="1"/>
</dbReference>
<dbReference type="EMBL" id="CP069028">
    <property type="protein sequence ID" value="QRC96278.1"/>
    <property type="molecule type" value="Genomic_DNA"/>
</dbReference>
<proteinExistence type="predicted"/>
<keyword evidence="1" id="KW-0677">Repeat</keyword>
<dbReference type="FunFam" id="1.25.10.10:FF:000237">
    <property type="entry name" value="Pumilio homolog 9"/>
    <property type="match status" value="1"/>
</dbReference>
<dbReference type="VEuPathDB" id="FungiDB:JI435_012190"/>
<dbReference type="InterPro" id="IPR033133">
    <property type="entry name" value="PUM-HD"/>
</dbReference>
<feature type="compositionally biased region" description="Acidic residues" evidence="4">
    <location>
        <begin position="205"/>
        <end position="214"/>
    </location>
</feature>
<feature type="repeat" description="Pumilio" evidence="3">
    <location>
        <begin position="744"/>
        <end position="779"/>
    </location>
</feature>
<dbReference type="Pfam" id="PF00806">
    <property type="entry name" value="PUF"/>
    <property type="match status" value="8"/>
</dbReference>
<reference evidence="7" key="1">
    <citation type="journal article" date="2021" name="BMC Genomics">
        <title>Chromosome-level genome assembly and manually-curated proteome of model necrotroph Parastagonospora nodorum Sn15 reveals a genome-wide trove of candidate effector homologs, and redundancy of virulence-related functions within an accessory chromosome.</title>
        <authorList>
            <person name="Bertazzoni S."/>
            <person name="Jones D.A.B."/>
            <person name="Phan H.T."/>
            <person name="Tan K.-C."/>
            <person name="Hane J.K."/>
        </authorList>
    </citation>
    <scope>NUCLEOTIDE SEQUENCE [LARGE SCALE GENOMIC DNA]</scope>
    <source>
        <strain evidence="7">SN15 / ATCC MYA-4574 / FGSC 10173)</strain>
    </source>
</reference>
<feature type="compositionally biased region" description="Polar residues" evidence="4">
    <location>
        <begin position="928"/>
        <end position="960"/>
    </location>
</feature>
<feature type="region of interest" description="Disordered" evidence="4">
    <location>
        <begin position="379"/>
        <end position="398"/>
    </location>
</feature>
<dbReference type="PROSITE" id="PS50303">
    <property type="entry name" value="PUM_HD"/>
    <property type="match status" value="1"/>
</dbReference>
<feature type="region of interest" description="Disordered" evidence="4">
    <location>
        <begin position="314"/>
        <end position="373"/>
    </location>
</feature>
<dbReference type="SMART" id="SM00025">
    <property type="entry name" value="Pumilio"/>
    <property type="match status" value="8"/>
</dbReference>
<dbReference type="CDD" id="cd07920">
    <property type="entry name" value="Pumilio"/>
    <property type="match status" value="1"/>
</dbReference>
<feature type="domain" description="PUM-HD" evidence="5">
    <location>
        <begin position="574"/>
        <end position="915"/>
    </location>
</feature>
<dbReference type="Proteomes" id="UP000663193">
    <property type="component" value="Chromosome 6"/>
</dbReference>
<dbReference type="OrthoDB" id="668540at2759"/>
<evidence type="ECO:0000256" key="4">
    <source>
        <dbReference type="SAM" id="MobiDB-lite"/>
    </source>
</evidence>
<feature type="repeat" description="Pumilio" evidence="3">
    <location>
        <begin position="780"/>
        <end position="815"/>
    </location>
</feature>
<feature type="repeat" description="Pumilio" evidence="3">
    <location>
        <begin position="852"/>
        <end position="889"/>
    </location>
</feature>
<dbReference type="PANTHER" id="PTHR12537">
    <property type="entry name" value="RNA BINDING PROTEIN PUMILIO-RELATED"/>
    <property type="match status" value="1"/>
</dbReference>
<evidence type="ECO:0000256" key="3">
    <source>
        <dbReference type="PROSITE-ProRule" id="PRU00317"/>
    </source>
</evidence>
<feature type="repeat" description="Pumilio" evidence="3">
    <location>
        <begin position="635"/>
        <end position="670"/>
    </location>
</feature>
<dbReference type="PROSITE" id="PS50302">
    <property type="entry name" value="PUM"/>
    <property type="match status" value="8"/>
</dbReference>
<dbReference type="InterPro" id="IPR016024">
    <property type="entry name" value="ARM-type_fold"/>
</dbReference>
<sequence length="1017" mass="112050">MAYPAGNGGLRSPREDSFAFRNSAGAQMGSANDVRGQLHRRFTTNNIPTVSTPLSPIGQQRRQAAEPTEFTTATYHKLQVLEKKKLEYEYLKEQRRRFEAEMELIDLQSRRGEEEIHRLSTDLRYGKQPAHSQPTTPPEFSDGNGFPSAFSRPNRFSMSSINPGMTTPRGSRANSQVTSPPAQFFNNNNGLPSQSVPGTRRNSDEDHDDFDNDDFTPVSPVTRKNNRMSMPVTSLDLRGRDNLPDLASVLGHIDTTGYLFGEEDKEHNPVGSPDHKAYLQMSNTDDKFPILVRRDGAGNGTKLSASSAALDLALSQSPGPESHPNGWQGYRHRQAQQSLPTNTLRKATQGDEYDNGQVNGNADNTPNKNMSNNRRSVEFHLSPEPRRSSFASPTNGMPKLTQSYSASDVPTLKNGTGVNGTNGGGFNTHAEQHLHNHNANLGRIPYNAMNNRHSREISNGYKEQDYRSGYSGLHASAAPFGPGMTSAAPVNGLAGTVGSPTMSQYAAAPASSAPYYGYGMSMLSGAMNGLSMGPGPQMGAPPAYGGNGMFGGGGNAGYYNPYATYGPQSRVQDSQARVIQSRRLQNDANRFMNYDLKTMPRQEIYSLCKDQHGCRFLQKKLEERVPESLQIIFDETAPHVVELMTDPFGNYLCQKLLEFANDEQRNTLVRNACPAMVSIALNQHGTRALQKMIEFISTEEQTEMIIQALSGQVVDLIQDLNGNHVIQKCLNHLKSSEAQFIFDAVGEHCVIVGTHRHGCCVLQRCIDHASGYQKVDLVRKITAHSFHLVQDPFGNYVVQYILDLNDAAFTTPMCEGFRGKVVELSKQKFSSNVIEKCIRCAEMSAKQMLIEELCDVEELEHLMRDSYGNYVVQTALEFAPPALCIHLIEIMRPILPSIRQTPYGRRIQSKVQEREGRLAAFTGRAASGQVSPHSGNSTQSSEHTQGFTNQGPSGYQANGTSVHQAPMYTATANYGPNIASPQPHRMSNPPLPHHLNNSVQNQAYQYGPAQNGMGNFF</sequence>
<accession>A0A7U2F051</accession>
<dbReference type="SUPFAM" id="SSF48371">
    <property type="entry name" value="ARM repeat"/>
    <property type="match status" value="1"/>
</dbReference>
<evidence type="ECO:0000313" key="7">
    <source>
        <dbReference type="Proteomes" id="UP000663193"/>
    </source>
</evidence>
<dbReference type="Gene3D" id="1.25.10.10">
    <property type="entry name" value="Leucine-rich Repeat Variant"/>
    <property type="match status" value="1"/>
</dbReference>
<evidence type="ECO:0000313" key="6">
    <source>
        <dbReference type="EMBL" id="QRC96278.1"/>
    </source>
</evidence>
<dbReference type="AlphaFoldDB" id="A0A7U2F051"/>